<sequence length="155" mass="18633">MENGYGEVPHLLEHAVAAQRLWKYHPIRYNMAVHYDKRPCYNDDICRYVGESLTSYVRIHGGSARAQTNRDHTFYEFTGRESVLKDMLNKFGRRFFQMEITEEMVKFHYKIIADEYVKTRRNAEWDNMWLYDGVKFSFEPLNQRLSFKRGINMAE</sequence>
<reference evidence="2" key="1">
    <citation type="submission" date="2022-11" db="UniProtKB">
        <authorList>
            <consortium name="WormBaseParasite"/>
        </authorList>
    </citation>
    <scope>IDENTIFICATION</scope>
</reference>
<dbReference type="InterPro" id="IPR011249">
    <property type="entry name" value="Metalloenz_LuxS/M16"/>
</dbReference>
<dbReference type="SUPFAM" id="SSF63411">
    <property type="entry name" value="LuxS/MPP-like metallohydrolase"/>
    <property type="match status" value="1"/>
</dbReference>
<dbReference type="WBParaSite" id="nRc.2.0.1.t04409-RA">
    <property type="protein sequence ID" value="nRc.2.0.1.t04409-RA"/>
    <property type="gene ID" value="nRc.2.0.1.g04409"/>
</dbReference>
<accession>A0A915HRP8</accession>
<protein>
    <submittedName>
        <fullName evidence="2">Uncharacterized protein</fullName>
    </submittedName>
</protein>
<evidence type="ECO:0000313" key="2">
    <source>
        <dbReference type="WBParaSite" id="nRc.2.0.1.t04409-RA"/>
    </source>
</evidence>
<dbReference type="Proteomes" id="UP000887565">
    <property type="component" value="Unplaced"/>
</dbReference>
<evidence type="ECO:0000313" key="1">
    <source>
        <dbReference type="Proteomes" id="UP000887565"/>
    </source>
</evidence>
<dbReference type="AlphaFoldDB" id="A0A915HRP8"/>
<dbReference type="GO" id="GO:0046872">
    <property type="term" value="F:metal ion binding"/>
    <property type="evidence" value="ECO:0007669"/>
    <property type="project" value="InterPro"/>
</dbReference>
<dbReference type="Gene3D" id="3.30.830.10">
    <property type="entry name" value="Metalloenzyme, LuxS/M16 peptidase-like"/>
    <property type="match status" value="1"/>
</dbReference>
<keyword evidence="1" id="KW-1185">Reference proteome</keyword>
<organism evidence="1 2">
    <name type="scientific">Romanomermis culicivorax</name>
    <name type="common">Nematode worm</name>
    <dbReference type="NCBI Taxonomy" id="13658"/>
    <lineage>
        <taxon>Eukaryota</taxon>
        <taxon>Metazoa</taxon>
        <taxon>Ecdysozoa</taxon>
        <taxon>Nematoda</taxon>
        <taxon>Enoplea</taxon>
        <taxon>Dorylaimia</taxon>
        <taxon>Mermithida</taxon>
        <taxon>Mermithoidea</taxon>
        <taxon>Mermithidae</taxon>
        <taxon>Romanomermis</taxon>
    </lineage>
</organism>
<proteinExistence type="predicted"/>
<name>A0A915HRP8_ROMCU</name>